<dbReference type="Proteomes" id="UP001596045">
    <property type="component" value="Unassembled WGS sequence"/>
</dbReference>
<dbReference type="EMBL" id="JBHSMT010000022">
    <property type="protein sequence ID" value="MFC5474712.1"/>
    <property type="molecule type" value="Genomic_DNA"/>
</dbReference>
<reference evidence="8" key="1">
    <citation type="journal article" date="2019" name="Int. J. Syst. Evol. Microbiol.">
        <title>The Global Catalogue of Microorganisms (GCM) 10K type strain sequencing project: providing services to taxonomists for standard genome sequencing and annotation.</title>
        <authorList>
            <consortium name="The Broad Institute Genomics Platform"/>
            <consortium name="The Broad Institute Genome Sequencing Center for Infectious Disease"/>
            <person name="Wu L."/>
            <person name="Ma J."/>
        </authorList>
    </citation>
    <scope>NUCLEOTIDE SEQUENCE [LARGE SCALE GENOMIC DNA]</scope>
    <source>
        <strain evidence="8">JCM 17066</strain>
    </source>
</reference>
<evidence type="ECO:0000259" key="6">
    <source>
        <dbReference type="Pfam" id="PF04932"/>
    </source>
</evidence>
<evidence type="ECO:0000256" key="1">
    <source>
        <dbReference type="ARBA" id="ARBA00004141"/>
    </source>
</evidence>
<feature type="transmembrane region" description="Helical" evidence="5">
    <location>
        <begin position="214"/>
        <end position="240"/>
    </location>
</feature>
<dbReference type="InterPro" id="IPR007016">
    <property type="entry name" value="O-antigen_ligase-rel_domated"/>
</dbReference>
<feature type="transmembrane region" description="Helical" evidence="5">
    <location>
        <begin position="29"/>
        <end position="48"/>
    </location>
</feature>
<sequence length="413" mass="46194">MKSSIQSFEERGGSRVLLKRPARTFWGRYNAIVLTTALSLIYLNLPGYAFVLNKALLPKYFYFGLVPILSPVLLLKPRAFLSYLISPFPLWIFVVIILNIIHLLNAFVEGNTGTVDLVSTRIQLLVVAIGLGFALAVTRTETYERVFPFLTVLISCSVIFDFFIPGVLYPIGMEGSVINRGAATFINPTIAAEVMLIVFLMTCAAVKMQYRMPLLILTGVGVTVTFTRSAIIAWILFWIFLSIKRVFSRLAALFTLAAFIVIPVLYDTFGNYLSSRENSGESIANIQARLDFFSNPNFEDGSSEERLKVLKAGWNLFLQNPVSGAGAGATHFWSYKAGTHNQLVMLGAEYGILGIVLWASLAIILWRGKHFQNKNLQFAVFCLFIFMSMFTHNMFDSPYWLVTFALIAGTRKA</sequence>
<evidence type="ECO:0000256" key="3">
    <source>
        <dbReference type="ARBA" id="ARBA00022989"/>
    </source>
</evidence>
<keyword evidence="7" id="KW-0436">Ligase</keyword>
<accession>A0ABW0MCM6</accession>
<feature type="transmembrane region" description="Helical" evidence="5">
    <location>
        <begin position="183"/>
        <end position="202"/>
    </location>
</feature>
<gene>
    <name evidence="7" type="ORF">ACFPM8_12180</name>
</gene>
<proteinExistence type="predicted"/>
<feature type="transmembrane region" description="Helical" evidence="5">
    <location>
        <begin position="246"/>
        <end position="266"/>
    </location>
</feature>
<protein>
    <submittedName>
        <fullName evidence="7">O-antigen ligase family protein</fullName>
    </submittedName>
</protein>
<evidence type="ECO:0000256" key="2">
    <source>
        <dbReference type="ARBA" id="ARBA00022692"/>
    </source>
</evidence>
<keyword evidence="4 5" id="KW-0472">Membrane</keyword>
<name>A0ABW0MCM6_9BURK</name>
<keyword evidence="2 5" id="KW-0812">Transmembrane</keyword>
<evidence type="ECO:0000313" key="8">
    <source>
        <dbReference type="Proteomes" id="UP001596045"/>
    </source>
</evidence>
<feature type="transmembrane region" description="Helical" evidence="5">
    <location>
        <begin position="88"/>
        <end position="108"/>
    </location>
</feature>
<organism evidence="7 8">
    <name type="scientific">Paraherbaspirillum soli</name>
    <dbReference type="NCBI Taxonomy" id="631222"/>
    <lineage>
        <taxon>Bacteria</taxon>
        <taxon>Pseudomonadati</taxon>
        <taxon>Pseudomonadota</taxon>
        <taxon>Betaproteobacteria</taxon>
        <taxon>Burkholderiales</taxon>
        <taxon>Oxalobacteraceae</taxon>
        <taxon>Paraherbaspirillum</taxon>
    </lineage>
</organism>
<evidence type="ECO:0000256" key="5">
    <source>
        <dbReference type="SAM" id="Phobius"/>
    </source>
</evidence>
<feature type="transmembrane region" description="Helical" evidence="5">
    <location>
        <begin position="378"/>
        <end position="395"/>
    </location>
</feature>
<keyword evidence="8" id="KW-1185">Reference proteome</keyword>
<dbReference type="PANTHER" id="PTHR37422">
    <property type="entry name" value="TEICHURONIC ACID BIOSYNTHESIS PROTEIN TUAE"/>
    <property type="match status" value="1"/>
</dbReference>
<dbReference type="InterPro" id="IPR051533">
    <property type="entry name" value="WaaL-like"/>
</dbReference>
<feature type="transmembrane region" description="Helical" evidence="5">
    <location>
        <begin position="149"/>
        <end position="171"/>
    </location>
</feature>
<feature type="transmembrane region" description="Helical" evidence="5">
    <location>
        <begin position="316"/>
        <end position="335"/>
    </location>
</feature>
<feature type="transmembrane region" description="Helical" evidence="5">
    <location>
        <begin position="347"/>
        <end position="366"/>
    </location>
</feature>
<comment type="subcellular location">
    <subcellularLocation>
        <location evidence="1">Membrane</location>
        <topology evidence="1">Multi-pass membrane protein</topology>
    </subcellularLocation>
</comment>
<feature type="transmembrane region" description="Helical" evidence="5">
    <location>
        <begin position="60"/>
        <end position="76"/>
    </location>
</feature>
<evidence type="ECO:0000313" key="7">
    <source>
        <dbReference type="EMBL" id="MFC5474712.1"/>
    </source>
</evidence>
<dbReference type="RefSeq" id="WP_378997822.1">
    <property type="nucleotide sequence ID" value="NZ_JBHSMT010000022.1"/>
</dbReference>
<dbReference type="Pfam" id="PF04932">
    <property type="entry name" value="Wzy_C"/>
    <property type="match status" value="1"/>
</dbReference>
<evidence type="ECO:0000256" key="4">
    <source>
        <dbReference type="ARBA" id="ARBA00023136"/>
    </source>
</evidence>
<comment type="caution">
    <text evidence="7">The sequence shown here is derived from an EMBL/GenBank/DDBJ whole genome shotgun (WGS) entry which is preliminary data.</text>
</comment>
<feature type="transmembrane region" description="Helical" evidence="5">
    <location>
        <begin position="120"/>
        <end position="137"/>
    </location>
</feature>
<feature type="domain" description="O-antigen ligase-related" evidence="6">
    <location>
        <begin position="214"/>
        <end position="359"/>
    </location>
</feature>
<dbReference type="GO" id="GO:0016874">
    <property type="term" value="F:ligase activity"/>
    <property type="evidence" value="ECO:0007669"/>
    <property type="project" value="UniProtKB-KW"/>
</dbReference>
<dbReference type="PANTHER" id="PTHR37422:SF13">
    <property type="entry name" value="LIPOPOLYSACCHARIDE BIOSYNTHESIS PROTEIN PA4999-RELATED"/>
    <property type="match status" value="1"/>
</dbReference>
<keyword evidence="3 5" id="KW-1133">Transmembrane helix</keyword>